<dbReference type="PROSITE" id="PS50056">
    <property type="entry name" value="TYR_PHOSPHATASE_2"/>
    <property type="match status" value="1"/>
</dbReference>
<protein>
    <recommendedName>
        <fullName evidence="1">Tyrosine specific protein phosphatases domain-containing protein</fullName>
    </recommendedName>
</protein>
<evidence type="ECO:0000313" key="3">
    <source>
        <dbReference type="Proteomes" id="UP001230188"/>
    </source>
</evidence>
<dbReference type="EMBL" id="JAQMWT010000674">
    <property type="protein sequence ID" value="KAJ8598418.1"/>
    <property type="molecule type" value="Genomic_DNA"/>
</dbReference>
<dbReference type="InterPro" id="IPR029021">
    <property type="entry name" value="Prot-tyrosine_phosphatase-like"/>
</dbReference>
<reference evidence="2" key="1">
    <citation type="submission" date="2023-01" db="EMBL/GenBank/DDBJ databases">
        <title>Metagenome sequencing of chrysophaentin producing Chrysophaeum taylorii.</title>
        <authorList>
            <person name="Davison J."/>
            <person name="Bewley C."/>
        </authorList>
    </citation>
    <scope>NUCLEOTIDE SEQUENCE</scope>
    <source>
        <strain evidence="2">NIES-1699</strain>
    </source>
</reference>
<dbReference type="SUPFAM" id="SSF52799">
    <property type="entry name" value="(Phosphotyrosine protein) phosphatases II"/>
    <property type="match status" value="1"/>
</dbReference>
<dbReference type="InterPro" id="IPR000387">
    <property type="entry name" value="Tyr_Pase_dom"/>
</dbReference>
<accession>A0AAD7U7C5</accession>
<proteinExistence type="predicted"/>
<dbReference type="Proteomes" id="UP001230188">
    <property type="component" value="Unassembled WGS sequence"/>
</dbReference>
<name>A0AAD7U7C5_9STRA</name>
<dbReference type="Gene3D" id="3.90.190.10">
    <property type="entry name" value="Protein tyrosine phosphatase superfamily"/>
    <property type="match status" value="1"/>
</dbReference>
<keyword evidence="3" id="KW-1185">Reference proteome</keyword>
<organism evidence="2 3">
    <name type="scientific">Chrysophaeum taylorii</name>
    <dbReference type="NCBI Taxonomy" id="2483200"/>
    <lineage>
        <taxon>Eukaryota</taxon>
        <taxon>Sar</taxon>
        <taxon>Stramenopiles</taxon>
        <taxon>Ochrophyta</taxon>
        <taxon>Pelagophyceae</taxon>
        <taxon>Pelagomonadales</taxon>
        <taxon>Pelagomonadaceae</taxon>
        <taxon>Chrysophaeum</taxon>
    </lineage>
</organism>
<evidence type="ECO:0000313" key="2">
    <source>
        <dbReference type="EMBL" id="KAJ8598418.1"/>
    </source>
</evidence>
<feature type="domain" description="Tyrosine specific protein phosphatases" evidence="1">
    <location>
        <begin position="86"/>
        <end position="125"/>
    </location>
</feature>
<comment type="caution">
    <text evidence="2">The sequence shown here is derived from an EMBL/GenBank/DDBJ whole genome shotgun (WGS) entry which is preliminary data.</text>
</comment>
<gene>
    <name evidence="2" type="ORF">CTAYLR_007658</name>
</gene>
<dbReference type="AlphaFoldDB" id="A0AAD7U7C5"/>
<sequence>MVVSGNRDTPGFARLERFHPSLDVGNEVAAAHAASRRRSYAVVLSTVTPRNSSPPYAEDPSLTTLEFKWHDQCGRETPAGEAVAKRKIVEAARALDEAISSLSDGERVLVHCAWGQNRSNAICVAWACLFRKWTPQAAVAYAKAACCDQRRYANPRPLHNDVFVNILMTLVPATDGRLAPPSSGLTAWMKRKAPDDDPAS</sequence>
<evidence type="ECO:0000259" key="1">
    <source>
        <dbReference type="PROSITE" id="PS50056"/>
    </source>
</evidence>